<evidence type="ECO:0000256" key="2">
    <source>
        <dbReference type="ARBA" id="ARBA00022578"/>
    </source>
</evidence>
<protein>
    <recommendedName>
        <fullName evidence="21">Integrase catalytic domain-containing protein</fullName>
    </recommendedName>
</protein>
<dbReference type="PANTHER" id="PTHR42648">
    <property type="entry name" value="TRANSPOSASE, PUTATIVE-RELATED"/>
    <property type="match status" value="1"/>
</dbReference>
<organism evidence="22 23">
    <name type="scientific">Ustilago hordei</name>
    <name type="common">Barley covered smut fungus</name>
    <dbReference type="NCBI Taxonomy" id="120017"/>
    <lineage>
        <taxon>Eukaryota</taxon>
        <taxon>Fungi</taxon>
        <taxon>Dikarya</taxon>
        <taxon>Basidiomycota</taxon>
        <taxon>Ustilaginomycotina</taxon>
        <taxon>Ustilaginomycetes</taxon>
        <taxon>Ustilaginales</taxon>
        <taxon>Ustilaginaceae</taxon>
        <taxon>Ustilago</taxon>
    </lineage>
</organism>
<dbReference type="InterPro" id="IPR001584">
    <property type="entry name" value="Integrase_cat-core"/>
</dbReference>
<reference evidence="22 23" key="1">
    <citation type="journal article" date="2012" name="Plant Cell">
        <title>Genome comparison of barley and maize smut fungi reveals targeted loss of RNA silencing components and species-specific presence of transposable elements.</title>
        <authorList>
            <person name="Laurie J.D."/>
            <person name="Ali S."/>
            <person name="Linning R."/>
            <person name="Mannhaupt G."/>
            <person name="Wong P."/>
            <person name="Gueldener U."/>
            <person name="Muensterkoetter M."/>
            <person name="Moore R."/>
            <person name="Kahmann R."/>
            <person name="Bakkeren G."/>
            <person name="Schirawski J."/>
        </authorList>
    </citation>
    <scope>NUCLEOTIDE SEQUENCE [LARGE SCALE GENOMIC DNA]</scope>
    <source>
        <strain evidence="23">Uh4875-4</strain>
    </source>
</reference>
<dbReference type="GO" id="GO:0004519">
    <property type="term" value="F:endonuclease activity"/>
    <property type="evidence" value="ECO:0007669"/>
    <property type="project" value="UniProtKB-KW"/>
</dbReference>
<evidence type="ECO:0000313" key="22">
    <source>
        <dbReference type="EMBL" id="CCF53166.1"/>
    </source>
</evidence>
<dbReference type="InterPro" id="IPR039537">
    <property type="entry name" value="Retrotran_Ty1/copia-like"/>
</dbReference>
<evidence type="ECO:0000256" key="7">
    <source>
        <dbReference type="ARBA" id="ARBA00022723"/>
    </source>
</evidence>
<dbReference type="GO" id="GO:0008233">
    <property type="term" value="F:peptidase activity"/>
    <property type="evidence" value="ECO:0007669"/>
    <property type="project" value="UniProtKB-KW"/>
</dbReference>
<keyword evidence="12" id="KW-0460">Magnesium</keyword>
<accession>I2G1X3</accession>
<comment type="caution">
    <text evidence="22">The sequence shown here is derived from an EMBL/GenBank/DDBJ whole genome shotgun (WGS) entry which is preliminary data.</text>
</comment>
<name>I2G1X3_USTHO</name>
<keyword evidence="17" id="KW-0917">Virion maturation</keyword>
<dbReference type="InterPro" id="IPR036397">
    <property type="entry name" value="RNaseH_sf"/>
</dbReference>
<evidence type="ECO:0000256" key="20">
    <source>
        <dbReference type="ARBA" id="ARBA00049244"/>
    </source>
</evidence>
<dbReference type="OrthoDB" id="8053277at2759"/>
<evidence type="ECO:0000256" key="14">
    <source>
        <dbReference type="ARBA" id="ARBA00022908"/>
    </source>
</evidence>
<proteinExistence type="predicted"/>
<evidence type="ECO:0000256" key="4">
    <source>
        <dbReference type="ARBA" id="ARBA00022670"/>
    </source>
</evidence>
<dbReference type="InterPro" id="IPR012337">
    <property type="entry name" value="RNaseH-like_sf"/>
</dbReference>
<keyword evidence="11" id="KW-0067">ATP-binding</keyword>
<evidence type="ECO:0000256" key="16">
    <source>
        <dbReference type="ARBA" id="ARBA00022932"/>
    </source>
</evidence>
<evidence type="ECO:0000256" key="3">
    <source>
        <dbReference type="ARBA" id="ARBA00022612"/>
    </source>
</evidence>
<evidence type="ECO:0000256" key="5">
    <source>
        <dbReference type="ARBA" id="ARBA00022695"/>
    </source>
</evidence>
<dbReference type="SUPFAM" id="SSF53098">
    <property type="entry name" value="Ribonuclease H-like"/>
    <property type="match status" value="1"/>
</dbReference>
<keyword evidence="5" id="KW-0548">Nucleotidyltransferase</keyword>
<dbReference type="STRING" id="1128400.I2G1X3"/>
<evidence type="ECO:0000256" key="15">
    <source>
        <dbReference type="ARBA" id="ARBA00022918"/>
    </source>
</evidence>
<evidence type="ECO:0000256" key="19">
    <source>
        <dbReference type="ARBA" id="ARBA00048173"/>
    </source>
</evidence>
<dbReference type="GO" id="GO:0006508">
    <property type="term" value="P:proteolysis"/>
    <property type="evidence" value="ECO:0007669"/>
    <property type="project" value="UniProtKB-KW"/>
</dbReference>
<dbReference type="Pfam" id="PF22936">
    <property type="entry name" value="Pol_BBD"/>
    <property type="match status" value="1"/>
</dbReference>
<dbReference type="PROSITE" id="PS50994">
    <property type="entry name" value="INTEGRASE"/>
    <property type="match status" value="1"/>
</dbReference>
<comment type="catalytic activity">
    <reaction evidence="19">
        <text>DNA(n) + a 2'-deoxyribonucleoside 5'-triphosphate = DNA(n+1) + diphosphate</text>
        <dbReference type="Rhea" id="RHEA:22508"/>
        <dbReference type="Rhea" id="RHEA-COMP:17339"/>
        <dbReference type="Rhea" id="RHEA-COMP:17340"/>
        <dbReference type="ChEBI" id="CHEBI:33019"/>
        <dbReference type="ChEBI" id="CHEBI:61560"/>
        <dbReference type="ChEBI" id="CHEBI:173112"/>
        <dbReference type="EC" id="2.7.7.49"/>
    </reaction>
</comment>
<keyword evidence="16" id="KW-0239">DNA-directed DNA polymerase</keyword>
<evidence type="ECO:0000256" key="9">
    <source>
        <dbReference type="ARBA" id="ARBA00022759"/>
    </source>
</evidence>
<keyword evidence="9" id="KW-0255">Endonuclease</keyword>
<evidence type="ECO:0000256" key="18">
    <source>
        <dbReference type="ARBA" id="ARBA00023172"/>
    </source>
</evidence>
<evidence type="ECO:0000256" key="13">
    <source>
        <dbReference type="ARBA" id="ARBA00022884"/>
    </source>
</evidence>
<comment type="function">
    <text evidence="1">The aspartyl protease (PR) mediates the proteolytic cleavages of the Gag and Gag-Pol polyproteins after assembly of the VLP.</text>
</comment>
<keyword evidence="15" id="KW-0695">RNA-directed DNA polymerase</keyword>
<feature type="domain" description="Integrase catalytic" evidence="21">
    <location>
        <begin position="243"/>
        <end position="351"/>
    </location>
</feature>
<comment type="catalytic activity">
    <reaction evidence="20">
        <text>DNA(n) + a 2'-deoxyribonucleoside 5'-triphosphate = DNA(n+1) + diphosphate</text>
        <dbReference type="Rhea" id="RHEA:22508"/>
        <dbReference type="Rhea" id="RHEA-COMP:17339"/>
        <dbReference type="Rhea" id="RHEA-COMP:17340"/>
        <dbReference type="ChEBI" id="CHEBI:33019"/>
        <dbReference type="ChEBI" id="CHEBI:61560"/>
        <dbReference type="ChEBI" id="CHEBI:173112"/>
        <dbReference type="EC" id="2.7.7.7"/>
    </reaction>
</comment>
<evidence type="ECO:0000256" key="6">
    <source>
        <dbReference type="ARBA" id="ARBA00022722"/>
    </source>
</evidence>
<keyword evidence="6" id="KW-0540">Nuclease</keyword>
<dbReference type="PANTHER" id="PTHR42648:SF11">
    <property type="entry name" value="TRANSPOSON TY4-P GAG-POL POLYPROTEIN"/>
    <property type="match status" value="1"/>
</dbReference>
<dbReference type="Proteomes" id="UP000006174">
    <property type="component" value="Unassembled WGS sequence"/>
</dbReference>
<gene>
    <name evidence="22" type="ORF">UHOR_02973</name>
</gene>
<evidence type="ECO:0000256" key="11">
    <source>
        <dbReference type="ARBA" id="ARBA00022840"/>
    </source>
</evidence>
<dbReference type="EMBL" id="CAGI01000180">
    <property type="protein sequence ID" value="CCF53166.1"/>
    <property type="molecule type" value="Genomic_DNA"/>
</dbReference>
<dbReference type="GO" id="GO:0003964">
    <property type="term" value="F:RNA-directed DNA polymerase activity"/>
    <property type="evidence" value="ECO:0007669"/>
    <property type="project" value="UniProtKB-KW"/>
</dbReference>
<evidence type="ECO:0000256" key="8">
    <source>
        <dbReference type="ARBA" id="ARBA00022741"/>
    </source>
</evidence>
<dbReference type="GO" id="GO:0032196">
    <property type="term" value="P:transposition"/>
    <property type="evidence" value="ECO:0007669"/>
    <property type="project" value="UniProtKB-KW"/>
</dbReference>
<evidence type="ECO:0000256" key="17">
    <source>
        <dbReference type="ARBA" id="ARBA00023113"/>
    </source>
</evidence>
<evidence type="ECO:0000313" key="23">
    <source>
        <dbReference type="Proteomes" id="UP000006174"/>
    </source>
</evidence>
<sequence length="351" mass="39639">MHIAWENQVPMVIKDAITVRGRTTSEIWCTIASAYHTPLRQLPNTWVIDSGATEHITNDNTILIFPSPCTRIVKTAGGMLIGIKARGQAIVNVDGFKVYLNNVLYVPEASINLMSVRALTSNGVCVMFNSDNAHLMWPNGHEVKGYTNTCMRHWETHPTKSEALISMIDNKMKELPEQLKIEEPPKPRSFTRDFIHKQCGHPGHNKSRMIENMYNIKIRPYECQDCMVSKSMKAQMGQGSGKCAKHPLELIHVDLATHFLTKTKFTSILVAVDDTSSFTYDKPLCSKADVLQVLKEWVNYAKTQTGHKLKALQSNNGTEWINANVITWQNDTGFQWQKTSTYNSKQNGKAE</sequence>
<keyword evidence="16" id="KW-0808">Transferase</keyword>
<keyword evidence="14" id="KW-0229">DNA integration</keyword>
<dbReference type="GO" id="GO:0046872">
    <property type="term" value="F:metal ion binding"/>
    <property type="evidence" value="ECO:0007669"/>
    <property type="project" value="UniProtKB-KW"/>
</dbReference>
<evidence type="ECO:0000256" key="1">
    <source>
        <dbReference type="ARBA" id="ARBA00002180"/>
    </source>
</evidence>
<dbReference type="eggNOG" id="KOG0017">
    <property type="taxonomic scope" value="Eukaryota"/>
</dbReference>
<dbReference type="GO" id="GO:0006310">
    <property type="term" value="P:DNA recombination"/>
    <property type="evidence" value="ECO:0007669"/>
    <property type="project" value="UniProtKB-KW"/>
</dbReference>
<keyword evidence="10" id="KW-0378">Hydrolase</keyword>
<dbReference type="GO" id="GO:0005524">
    <property type="term" value="F:ATP binding"/>
    <property type="evidence" value="ECO:0007669"/>
    <property type="project" value="UniProtKB-KW"/>
</dbReference>
<evidence type="ECO:0000256" key="10">
    <source>
        <dbReference type="ARBA" id="ARBA00022801"/>
    </source>
</evidence>
<keyword evidence="8" id="KW-0547">Nucleotide-binding</keyword>
<dbReference type="GO" id="GO:0015074">
    <property type="term" value="P:DNA integration"/>
    <property type="evidence" value="ECO:0007669"/>
    <property type="project" value="UniProtKB-KW"/>
</dbReference>
<dbReference type="GO" id="GO:0005634">
    <property type="term" value="C:nucleus"/>
    <property type="evidence" value="ECO:0007669"/>
    <property type="project" value="UniProtKB-ARBA"/>
</dbReference>
<keyword evidence="13" id="KW-0694">RNA-binding</keyword>
<keyword evidence="18" id="KW-0233">DNA recombination</keyword>
<dbReference type="GO" id="GO:0003887">
    <property type="term" value="F:DNA-directed DNA polymerase activity"/>
    <property type="evidence" value="ECO:0007669"/>
    <property type="project" value="UniProtKB-KW"/>
</dbReference>
<evidence type="ECO:0000256" key="12">
    <source>
        <dbReference type="ARBA" id="ARBA00022842"/>
    </source>
</evidence>
<keyword evidence="3" id="KW-1188">Viral release from host cell</keyword>
<keyword evidence="23" id="KW-1185">Reference proteome</keyword>
<dbReference type="HOGENOM" id="CLU_001650_20_0_1"/>
<evidence type="ECO:0000259" key="21">
    <source>
        <dbReference type="PROSITE" id="PS50994"/>
    </source>
</evidence>
<keyword evidence="7" id="KW-0479">Metal-binding</keyword>
<dbReference type="AlphaFoldDB" id="I2G1X3"/>
<dbReference type="InterPro" id="IPR054722">
    <property type="entry name" value="PolX-like_BBD"/>
</dbReference>
<dbReference type="Gene3D" id="3.30.420.10">
    <property type="entry name" value="Ribonuclease H-like superfamily/Ribonuclease H"/>
    <property type="match status" value="1"/>
</dbReference>
<dbReference type="GO" id="GO:0003723">
    <property type="term" value="F:RNA binding"/>
    <property type="evidence" value="ECO:0007669"/>
    <property type="project" value="UniProtKB-KW"/>
</dbReference>
<keyword evidence="2" id="KW-0815">Transposition</keyword>
<keyword evidence="4" id="KW-0645">Protease</keyword>